<gene>
    <name evidence="1" type="ORF">EB796_003214</name>
</gene>
<protein>
    <submittedName>
        <fullName evidence="1">Uncharacterized protein</fullName>
    </submittedName>
</protein>
<accession>A0A7J7KL80</accession>
<evidence type="ECO:0000313" key="1">
    <source>
        <dbReference type="EMBL" id="KAF6038488.1"/>
    </source>
</evidence>
<dbReference type="AlphaFoldDB" id="A0A7J7KL80"/>
<comment type="caution">
    <text evidence="1">The sequence shown here is derived from an EMBL/GenBank/DDBJ whole genome shotgun (WGS) entry which is preliminary data.</text>
</comment>
<name>A0A7J7KL80_BUGNE</name>
<dbReference type="EMBL" id="VXIV02000409">
    <property type="protein sequence ID" value="KAF6038488.1"/>
    <property type="molecule type" value="Genomic_DNA"/>
</dbReference>
<dbReference type="Proteomes" id="UP000593567">
    <property type="component" value="Unassembled WGS sequence"/>
</dbReference>
<keyword evidence="2" id="KW-1185">Reference proteome</keyword>
<reference evidence="1" key="1">
    <citation type="submission" date="2020-06" db="EMBL/GenBank/DDBJ databases">
        <title>Draft genome of Bugula neritina, a colonial animal packing powerful symbionts and potential medicines.</title>
        <authorList>
            <person name="Rayko M."/>
        </authorList>
    </citation>
    <scope>NUCLEOTIDE SEQUENCE [LARGE SCALE GENOMIC DNA]</scope>
    <source>
        <strain evidence="1">Kwan_BN1</strain>
    </source>
</reference>
<organism evidence="1 2">
    <name type="scientific">Bugula neritina</name>
    <name type="common">Brown bryozoan</name>
    <name type="synonym">Sertularia neritina</name>
    <dbReference type="NCBI Taxonomy" id="10212"/>
    <lineage>
        <taxon>Eukaryota</taxon>
        <taxon>Metazoa</taxon>
        <taxon>Spiralia</taxon>
        <taxon>Lophotrochozoa</taxon>
        <taxon>Bryozoa</taxon>
        <taxon>Gymnolaemata</taxon>
        <taxon>Cheilostomatida</taxon>
        <taxon>Flustrina</taxon>
        <taxon>Buguloidea</taxon>
        <taxon>Bugulidae</taxon>
        <taxon>Bugula</taxon>
    </lineage>
</organism>
<proteinExistence type="predicted"/>
<sequence length="78" mass="9049">MIHDSNDNCDFRDAVTYEDFIVKDFYWWGCNCEGNLCNSAPLTNQTPIFLMAFAFLTHWLIKAFQGFAWNSLKPVAYA</sequence>
<evidence type="ECO:0000313" key="2">
    <source>
        <dbReference type="Proteomes" id="UP000593567"/>
    </source>
</evidence>